<dbReference type="InterPro" id="IPR035910">
    <property type="entry name" value="RyR/IP3R_RIH_dom_sf"/>
</dbReference>
<evidence type="ECO:0000256" key="5">
    <source>
        <dbReference type="ARBA" id="ARBA00022989"/>
    </source>
</evidence>
<dbReference type="PROSITE" id="PS50919">
    <property type="entry name" value="MIR"/>
    <property type="match status" value="1"/>
</dbReference>
<evidence type="ECO:0000256" key="10">
    <source>
        <dbReference type="SAM" id="Coils"/>
    </source>
</evidence>
<dbReference type="InterPro" id="IPR016093">
    <property type="entry name" value="MIR_motif"/>
</dbReference>
<evidence type="ECO:0000256" key="4">
    <source>
        <dbReference type="ARBA" id="ARBA00022737"/>
    </source>
</evidence>
<keyword evidence="3 12" id="KW-0812">Transmembrane</keyword>
<dbReference type="InterPro" id="IPR015925">
    <property type="entry name" value="Ryanodine_IP3_receptor"/>
</dbReference>
<accession>A0AAE0GMP6</accession>
<dbReference type="InterPro" id="IPR014821">
    <property type="entry name" value="Ins145_P3_rcpt"/>
</dbReference>
<dbReference type="Pfam" id="PF08709">
    <property type="entry name" value="Ins145_P3_rec"/>
    <property type="match status" value="1"/>
</dbReference>
<keyword evidence="6" id="KW-0406">Ion transport</keyword>
<dbReference type="Proteomes" id="UP001190700">
    <property type="component" value="Unassembled WGS sequence"/>
</dbReference>
<feature type="transmembrane region" description="Helical" evidence="12">
    <location>
        <begin position="2789"/>
        <end position="2812"/>
    </location>
</feature>
<feature type="transmembrane region" description="Helical" evidence="12">
    <location>
        <begin position="1265"/>
        <end position="1287"/>
    </location>
</feature>
<dbReference type="GO" id="GO:0005262">
    <property type="term" value="F:calcium channel activity"/>
    <property type="evidence" value="ECO:0007669"/>
    <property type="project" value="InterPro"/>
</dbReference>
<dbReference type="SUPFAM" id="SSF82109">
    <property type="entry name" value="MIR domain"/>
    <property type="match status" value="2"/>
</dbReference>
<keyword evidence="15" id="KW-1185">Reference proteome</keyword>
<dbReference type="Gene3D" id="1.25.10.30">
    <property type="entry name" value="IP3 receptor type 1 binding core, RIH domain"/>
    <property type="match status" value="1"/>
</dbReference>
<evidence type="ECO:0000256" key="8">
    <source>
        <dbReference type="ARBA" id="ARBA00023286"/>
    </source>
</evidence>
<comment type="subcellular location">
    <subcellularLocation>
        <location evidence="1">Endomembrane system</location>
        <topology evidence="1">Multi-pass membrane protein</topology>
    </subcellularLocation>
</comment>
<feature type="domain" description="MIR" evidence="13">
    <location>
        <begin position="159"/>
        <end position="219"/>
    </location>
</feature>
<feature type="transmembrane region" description="Helical" evidence="12">
    <location>
        <begin position="1199"/>
        <end position="1219"/>
    </location>
</feature>
<dbReference type="EMBL" id="LGRX02004233">
    <property type="protein sequence ID" value="KAK3280858.1"/>
    <property type="molecule type" value="Genomic_DNA"/>
</dbReference>
<evidence type="ECO:0000256" key="2">
    <source>
        <dbReference type="ARBA" id="ARBA00022448"/>
    </source>
</evidence>
<keyword evidence="9" id="KW-0407">Ion channel</keyword>
<dbReference type="GO" id="GO:0012505">
    <property type="term" value="C:endomembrane system"/>
    <property type="evidence" value="ECO:0007669"/>
    <property type="project" value="UniProtKB-SubCell"/>
</dbReference>
<keyword evidence="8" id="KW-1071">Ligand-gated ion channel</keyword>
<evidence type="ECO:0000256" key="9">
    <source>
        <dbReference type="ARBA" id="ARBA00023303"/>
    </source>
</evidence>
<feature type="transmembrane region" description="Helical" evidence="12">
    <location>
        <begin position="2721"/>
        <end position="2741"/>
    </location>
</feature>
<dbReference type="InterPro" id="IPR013662">
    <property type="entry name" value="RIH_assoc-dom"/>
</dbReference>
<evidence type="ECO:0000313" key="15">
    <source>
        <dbReference type="Proteomes" id="UP001190700"/>
    </source>
</evidence>
<evidence type="ECO:0000256" key="11">
    <source>
        <dbReference type="SAM" id="MobiDB-lite"/>
    </source>
</evidence>
<evidence type="ECO:0000256" key="7">
    <source>
        <dbReference type="ARBA" id="ARBA00023136"/>
    </source>
</evidence>
<reference evidence="14 15" key="1">
    <citation type="journal article" date="2015" name="Genome Biol. Evol.">
        <title>Comparative Genomics of a Bacterivorous Green Alga Reveals Evolutionary Causalities and Consequences of Phago-Mixotrophic Mode of Nutrition.</title>
        <authorList>
            <person name="Burns J.A."/>
            <person name="Paasch A."/>
            <person name="Narechania A."/>
            <person name="Kim E."/>
        </authorList>
    </citation>
    <scope>NUCLEOTIDE SEQUENCE [LARGE SCALE GENOMIC DNA]</scope>
    <source>
        <strain evidence="14 15">PLY_AMNH</strain>
    </source>
</reference>
<feature type="region of interest" description="Disordered" evidence="11">
    <location>
        <begin position="1544"/>
        <end position="1564"/>
    </location>
</feature>
<keyword evidence="10" id="KW-0175">Coiled coil</keyword>
<feature type="transmembrane region" description="Helical" evidence="12">
    <location>
        <begin position="1226"/>
        <end position="1245"/>
    </location>
</feature>
<feature type="region of interest" description="Disordered" evidence="11">
    <location>
        <begin position="2978"/>
        <end position="2998"/>
    </location>
</feature>
<dbReference type="SUPFAM" id="SSF81324">
    <property type="entry name" value="Voltage-gated potassium channels"/>
    <property type="match status" value="1"/>
</dbReference>
<feature type="transmembrane region" description="Helical" evidence="12">
    <location>
        <begin position="2674"/>
        <end position="2700"/>
    </location>
</feature>
<dbReference type="Gene3D" id="1.20.120.350">
    <property type="entry name" value="Voltage-gated potassium channels. Chain C"/>
    <property type="match status" value="1"/>
</dbReference>
<evidence type="ECO:0000313" key="14">
    <source>
        <dbReference type="EMBL" id="KAK3280858.1"/>
    </source>
</evidence>
<dbReference type="InterPro" id="IPR036300">
    <property type="entry name" value="MIR_dom_sf"/>
</dbReference>
<dbReference type="InterPro" id="IPR027359">
    <property type="entry name" value="Volt_channel_dom_sf"/>
</dbReference>
<dbReference type="Pfam" id="PF01365">
    <property type="entry name" value="RYDR_ITPR"/>
    <property type="match status" value="1"/>
</dbReference>
<name>A0AAE0GMP6_9CHLO</name>
<dbReference type="InterPro" id="IPR000699">
    <property type="entry name" value="RIH_dom"/>
</dbReference>
<dbReference type="PANTHER" id="PTHR13715:SF99">
    <property type="entry name" value="INOSITOL 1,4,5-TRISPHOSPHATE RECEPTOR-LIKE PROTEIN A"/>
    <property type="match status" value="1"/>
</dbReference>
<proteinExistence type="predicted"/>
<evidence type="ECO:0000256" key="6">
    <source>
        <dbReference type="ARBA" id="ARBA00023065"/>
    </source>
</evidence>
<dbReference type="Pfam" id="PF00520">
    <property type="entry name" value="Ion_trans"/>
    <property type="match status" value="2"/>
</dbReference>
<keyword evidence="4" id="KW-0677">Repeat</keyword>
<dbReference type="PANTHER" id="PTHR13715">
    <property type="entry name" value="RYANODINE RECEPTOR AND IP3 RECEPTOR"/>
    <property type="match status" value="1"/>
</dbReference>
<dbReference type="Gene3D" id="1.10.287.70">
    <property type="match status" value="1"/>
</dbReference>
<evidence type="ECO:0000256" key="3">
    <source>
        <dbReference type="ARBA" id="ARBA00022692"/>
    </source>
</evidence>
<dbReference type="SUPFAM" id="SSF100909">
    <property type="entry name" value="IP3 receptor type 1 binding core, domain 2"/>
    <property type="match status" value="1"/>
</dbReference>
<dbReference type="GO" id="GO:0016020">
    <property type="term" value="C:membrane"/>
    <property type="evidence" value="ECO:0007669"/>
    <property type="project" value="InterPro"/>
</dbReference>
<evidence type="ECO:0000256" key="12">
    <source>
        <dbReference type="SAM" id="Phobius"/>
    </source>
</evidence>
<dbReference type="InterPro" id="IPR005821">
    <property type="entry name" value="Ion_trans_dom"/>
</dbReference>
<gene>
    <name evidence="14" type="ORF">CYMTET_11329</name>
</gene>
<keyword evidence="7 12" id="KW-0472">Membrane</keyword>
<evidence type="ECO:0000259" key="13">
    <source>
        <dbReference type="PROSITE" id="PS50919"/>
    </source>
</evidence>
<sequence length="2998" mass="337422">MYCTFPRISVWRPSLRNFLQPTGQIGVKLFDFVNTDIMDNIDDENEKESTLRYGDYITLRGLLTHGVLSAEGMLDVAVHMVSDPQRYDNCVFQVRNSNQYSASRELAEFHEQQEEARDAKATEGTSGDVEVSAKFRLALERGRDNEKKLNDSYFEQKKGAKIFYGDNVQLLHVNSGKYITVNSTQVAENERENLRVYLDPDGSQFSSLRVEPRYKIDRIGNPVLSDSQVFLRVAARVNEYLRVSDRDVAAKEREVNCSLERTPYKLCLYDDVSQTTEETAQVLSAGDIIYLQDPESDSQLRLLQDIEGERLVGGDIHAHEARDAYLDPNVEKGKINSNALFFVEKEDSSAGGKMVWREELYCLRHLNTGRYLSVRAAHVPVNSLADGDAFRSKNKVFARCISSYDQKKVEQGIPESTCMSTTFRFLPLYVQEGQENALEERFVTNNSAIQLENMNEDNGENNFMARGDRERVAENFLLRLPAHSERENSLSLLIMRVPHDIARDTLMGLSSKIRLRDFCKDLKTSNFGGIRRKVADTASTLTQVMAFVNQRPLTMTSYQLERLDMDGDLEQDEQRQILLQEQGVLDAILDVMQILGNAKAPTVSRPNTGEKEQRASRISNTPVVHLVNDKLPATEISLTLPHEMLLEMKQSLCSLAFRVLYYSVHLNPVNQMHVANKLLVFISYVTKEPASTRCITEMLGTNRELQESRVGRRGVATFVNMIRDSDMNSTLLNLLKSVCSCLGRGVDNNQGAVCQLLLEGAPELLIHVRMDKSGPRTPWALPGHSNLYTPGDHSLVAGYDLVDNGMPQVYLSWETQVPDLGCLALFNAQMVSVVDATRVLKPLTNGSLKSMSEKNSKREKIQSFLIAMLNLGSEMCLDRNYNSIRALYTLFGGGRTRSAFIKGQENLTEIQDSADECASSMPANQLEAYEALVAMLADVNLPNVLRASVVRLFINMFVDCAPQTSQHVPRLTRSWNDVEDQGKATSLPSVPAKRQHFFALVQAIISDHLHSLGGSCGNVLTNSLLNLLLALMRFRYYTTTEQLQDVVLPLLECIDRRGKDRRQTRLVTPPELGIARSYSKANVSKVVPAVELDGSPQNPGKGGADGALISPREEADLKVPMDIVTKPPCVAAMLSEDGRCAMAMGLVVALDGVWQRCSLRMAVRRGDGALVPAGLWGPEGVGWRWGLWRAVGALCGRGVMVLVITSIAVGVVTIINPSLDKNTGLYAFELTVTSIFVAEISLRFYCWMHVYRDALSFFRNPVNLVDALVVIMDVTFAIVNSAGGQFAKALRAVRIIRMVRASRVASRMVRNLQLNKAEKKSEYIAPDRYTRTPQHQTDTMVAMAEVIMYTNKMWRDYNLSKLMAGFKKWMSVNGEGKTPRAYFEEVISQGMIKMEQEQGDLDMVLLDLCMYDDQRVVQQALHCIANFSNMRVHLLRDFERVQLLTREKEMRQKQELELNVLTVRQLAETFELWEGLESAADVAKLSEMKEKLDAMIQACRVLNDKVGLYDGIYKADVHVQNMLTNLGLFEAAMTVLGLAAELDDEDAESEEKGGGGEEPSEGKISAAKEQAVMDILGLSCRLLCSWMYLNDQNQKIAFKELSTYFDLLDLGPEVGSARVITEIFRDNVDLIPQFPPPRIHDLVKKMAMQTMTASTENIEGKMRYPHPDLICIFDTITHSGMRGFLDNQLHVMKEFTRGETVASGLLFLGGTVDSEEYGYREKLCKEAELQQNTDAEDPDRENLPPDLIYNAALLDMLAGCAVGRVSITIIEVKLQTVYPCEDQLFALLSPRLPLAAKVPLANFFLQACIDVQISVPSLSTDVLLWRWLKSFPEQLNLARSVLQSICADLQATKGSSATTSGVKLNDRRQLQYAFLCLEVINYFMQREGRTIALSLALPDPDSWLSITKQKRDAAADPKRRAFLASAPQGIKPPATLGGIPEGVSLEADGELPPDVDMDDLEEDTATWMVTLMTEMYEATEALYDMDKSLKSGLLTVSQKRLLFQALDALGGTEARLGDRFSLRKEKTLANNASLEAEFSAQEEEQDQQTPDHVFSGISKFRDELSNDKQITEQGHMDNMAIREIIEFLPSLNDNIAPTDDLALLDLRYELLLRKLVEHASSTLSVIHEGSKKTVHADALETNIWMVKLFRNMIEAKWEMTIEDRDEDGGQAEDEKGGAVQLALNEAGVTALCLDMIAPGVDEALVMEAVKCLIALLFREGGNSVIQTTMNEHLSEGSSELFFVLCRSYIMRLKDYYKFVDEEFRMEGRLPEEDDIPDITLLLRLLQLMSEGHFLPNQDIMREQPHNRTNINLLEHMTAFVQLVSRFQCRVNSVGSTHMCSLILEVIQGPCKANQVYFALETELIETLNRMLRATPTRDCEDDHEDSLKELVLSIFQGLLEGQTQDTGSNVYDRVLSVLHFDVLHMLALGTANGADLDVLSPIFSMTTTQTESLVLMQMLLNYRPSLRDLLGPRRCAEMDDLLGKGVDVQDDVKPTVASVEVVWNGVLQRRFFHVPEICHDLSEASKAAFVEMVDRSSQESKLSDFIVQARDMYLEILHQQRLKSWHVARLFSRQNQNRSTWMGFLLCCTINSLLLTYESKGYCKEGKAGVRNGELPVMHSEIRNIDFAGYDHDHHSQIHCVYLSDEVENLKARGNSPPYSLARAFLDPLTVYYFWYQVMAVMAVYKSDLFSTFLLLDIIVKNSTTRAVVRAVYVPRKQLSMTMLLGVFVIYIFSAHNFFLFRDEFNHSHDGAMFDCQSMWRCLKSHLSYGLRMGGGIGDIMTHELDERILFDLGFFLVVLIVMMNIIFGIIIDTFSEIRGQKIERLKDTYERCFICGIEKQEFDRLSESGLTGFSDHYHTEHNMWHYFYFMVFIWEQDKDDDDGLEQYVRTNIDIGDISWFPIGKAIILTGLLNDENQDLLNAIFDNVKDMKSATNVQIAQLQNQMSRMQERIRQLGGMVLGSAAGKDGSDLIGAMQNLRKPQGGPGSIYASSIPHAS</sequence>
<evidence type="ECO:0000256" key="1">
    <source>
        <dbReference type="ARBA" id="ARBA00004127"/>
    </source>
</evidence>
<protein>
    <recommendedName>
        <fullName evidence="13">MIR domain-containing protein</fullName>
    </recommendedName>
</protein>
<dbReference type="Pfam" id="PF08454">
    <property type="entry name" value="RIH_assoc"/>
    <property type="match status" value="1"/>
</dbReference>
<organism evidence="14 15">
    <name type="scientific">Cymbomonas tetramitiformis</name>
    <dbReference type="NCBI Taxonomy" id="36881"/>
    <lineage>
        <taxon>Eukaryota</taxon>
        <taxon>Viridiplantae</taxon>
        <taxon>Chlorophyta</taxon>
        <taxon>Pyramimonadophyceae</taxon>
        <taxon>Pyramimonadales</taxon>
        <taxon>Pyramimonadaceae</taxon>
        <taxon>Cymbomonas</taxon>
    </lineage>
</organism>
<keyword evidence="2" id="KW-0813">Transport</keyword>
<feature type="coiled-coil region" evidence="10">
    <location>
        <begin position="2932"/>
        <end position="2959"/>
    </location>
</feature>
<dbReference type="Gene3D" id="2.80.10.50">
    <property type="match status" value="2"/>
</dbReference>
<keyword evidence="5 12" id="KW-1133">Transmembrane helix</keyword>
<comment type="caution">
    <text evidence="14">The sequence shown here is derived from an EMBL/GenBank/DDBJ whole genome shotgun (WGS) entry which is preliminary data.</text>
</comment>